<dbReference type="InterPro" id="IPR035892">
    <property type="entry name" value="C2_domain_sf"/>
</dbReference>
<comment type="subcellular location">
    <subcellularLocation>
        <location evidence="1">Membrane</location>
    </subcellularLocation>
</comment>
<protein>
    <recommendedName>
        <fullName evidence="4">C2 domain-containing protein</fullName>
    </recommendedName>
</protein>
<reference evidence="5" key="1">
    <citation type="thesis" date="2020" institute="ProQuest LLC" country="789 East Eisenhower Parkway, Ann Arbor, MI, USA">
        <title>Comparative Genomics and Chromosome Evolution.</title>
        <authorList>
            <person name="Mudd A.B."/>
        </authorList>
    </citation>
    <scope>NUCLEOTIDE SEQUENCE</scope>
    <source>
        <strain evidence="5">237g6f4</strain>
        <tissue evidence="5">Blood</tissue>
    </source>
</reference>
<organism evidence="5 6">
    <name type="scientific">Engystomops pustulosus</name>
    <name type="common">Tungara frog</name>
    <name type="synonym">Physalaemus pustulosus</name>
    <dbReference type="NCBI Taxonomy" id="76066"/>
    <lineage>
        <taxon>Eukaryota</taxon>
        <taxon>Metazoa</taxon>
        <taxon>Chordata</taxon>
        <taxon>Craniata</taxon>
        <taxon>Vertebrata</taxon>
        <taxon>Euteleostomi</taxon>
        <taxon>Amphibia</taxon>
        <taxon>Batrachia</taxon>
        <taxon>Anura</taxon>
        <taxon>Neobatrachia</taxon>
        <taxon>Hyloidea</taxon>
        <taxon>Leptodactylidae</taxon>
        <taxon>Leiuperinae</taxon>
        <taxon>Engystomops</taxon>
    </lineage>
</organism>
<feature type="domain" description="C2" evidence="4">
    <location>
        <begin position="13"/>
        <end position="135"/>
    </location>
</feature>
<dbReference type="InterPro" id="IPR000008">
    <property type="entry name" value="C2_dom"/>
</dbReference>
<keyword evidence="2" id="KW-0677">Repeat</keyword>
<dbReference type="GO" id="GO:0006887">
    <property type="term" value="P:exocytosis"/>
    <property type="evidence" value="ECO:0007669"/>
    <property type="project" value="TreeGrafter"/>
</dbReference>
<dbReference type="PRINTS" id="PR00399">
    <property type="entry name" value="SYNAPTOTAGMN"/>
</dbReference>
<dbReference type="GO" id="GO:0042043">
    <property type="term" value="F:neurexin family protein binding"/>
    <property type="evidence" value="ECO:0007669"/>
    <property type="project" value="TreeGrafter"/>
</dbReference>
<keyword evidence="6" id="KW-1185">Reference proteome</keyword>
<keyword evidence="3" id="KW-0472">Membrane</keyword>
<dbReference type="EMBL" id="WNYA01001032">
    <property type="protein sequence ID" value="KAG8546554.1"/>
    <property type="molecule type" value="Genomic_DNA"/>
</dbReference>
<dbReference type="PANTHER" id="PTHR45716">
    <property type="entry name" value="BITESIZE, ISOFORM I"/>
    <property type="match status" value="1"/>
</dbReference>
<gene>
    <name evidence="5" type="ORF">GDO81_018652</name>
</gene>
<sequence>MSVYSMAFSNIDIRGAIEFAIDYVEQLKELHIFIYQCKDLAAADVKKQRSDPYVKSYLLPEKAKMGKRKTAVKQKTLNPIYNEILRYKIPQESLRSQTLNVSVWHYDALGQNSFLGEVNLNLAMWDWKFSKRHWYPLEPRGRPIQMLQTGF</sequence>
<comment type="caution">
    <text evidence="5">The sequence shown here is derived from an EMBL/GenBank/DDBJ whole genome shotgun (WGS) entry which is preliminary data.</text>
</comment>
<dbReference type="Proteomes" id="UP000824782">
    <property type="component" value="Unassembled WGS sequence"/>
</dbReference>
<dbReference type="PANTHER" id="PTHR45716:SF5">
    <property type="entry name" value="SYNAPTOTAGMIN-LIKE PROTEIN 2"/>
    <property type="match status" value="1"/>
</dbReference>
<name>A0AAV6ZGH3_ENGPU</name>
<evidence type="ECO:0000256" key="3">
    <source>
        <dbReference type="ARBA" id="ARBA00023136"/>
    </source>
</evidence>
<dbReference type="PROSITE" id="PS50004">
    <property type="entry name" value="C2"/>
    <property type="match status" value="1"/>
</dbReference>
<dbReference type="AlphaFoldDB" id="A0AAV6ZGH3"/>
<dbReference type="GO" id="GO:0005886">
    <property type="term" value="C:plasma membrane"/>
    <property type="evidence" value="ECO:0007669"/>
    <property type="project" value="TreeGrafter"/>
</dbReference>
<evidence type="ECO:0000256" key="2">
    <source>
        <dbReference type="ARBA" id="ARBA00022737"/>
    </source>
</evidence>
<dbReference type="InterPro" id="IPR001565">
    <property type="entry name" value="Synaptotagmin"/>
</dbReference>
<accession>A0AAV6ZGH3</accession>
<evidence type="ECO:0000256" key="1">
    <source>
        <dbReference type="ARBA" id="ARBA00004370"/>
    </source>
</evidence>
<evidence type="ECO:0000313" key="5">
    <source>
        <dbReference type="EMBL" id="KAG8546554.1"/>
    </source>
</evidence>
<dbReference type="Gene3D" id="2.60.40.150">
    <property type="entry name" value="C2 domain"/>
    <property type="match status" value="1"/>
</dbReference>
<dbReference type="SUPFAM" id="SSF49562">
    <property type="entry name" value="C2 domain (Calcium/lipid-binding domain, CaLB)"/>
    <property type="match status" value="1"/>
</dbReference>
<dbReference type="GO" id="GO:0070382">
    <property type="term" value="C:exocytic vesicle"/>
    <property type="evidence" value="ECO:0007669"/>
    <property type="project" value="TreeGrafter"/>
</dbReference>
<evidence type="ECO:0000313" key="6">
    <source>
        <dbReference type="Proteomes" id="UP000824782"/>
    </source>
</evidence>
<dbReference type="SMART" id="SM00239">
    <property type="entry name" value="C2"/>
    <property type="match status" value="1"/>
</dbReference>
<dbReference type="Pfam" id="PF00168">
    <property type="entry name" value="C2"/>
    <property type="match status" value="1"/>
</dbReference>
<evidence type="ECO:0000259" key="4">
    <source>
        <dbReference type="PROSITE" id="PS50004"/>
    </source>
</evidence>
<dbReference type="PRINTS" id="PR00360">
    <property type="entry name" value="C2DOMAIN"/>
</dbReference>
<dbReference type="FunFam" id="2.60.40.150:FF:000006">
    <property type="entry name" value="Synaptotagmin-like 5, isoform CRA_a"/>
    <property type="match status" value="1"/>
</dbReference>
<proteinExistence type="predicted"/>